<dbReference type="GO" id="GO:0016746">
    <property type="term" value="F:acyltransferase activity"/>
    <property type="evidence" value="ECO:0007669"/>
    <property type="project" value="UniProtKB-KW"/>
</dbReference>
<comment type="caution">
    <text evidence="4">The sequence shown here is derived from an EMBL/GenBank/DDBJ whole genome shotgun (WGS) entry which is preliminary data.</text>
</comment>
<organism evidence="4 5">
    <name type="scientific">Paractinoplanes globisporus</name>
    <dbReference type="NCBI Taxonomy" id="113565"/>
    <lineage>
        <taxon>Bacteria</taxon>
        <taxon>Bacillati</taxon>
        <taxon>Actinomycetota</taxon>
        <taxon>Actinomycetes</taxon>
        <taxon>Micromonosporales</taxon>
        <taxon>Micromonosporaceae</taxon>
        <taxon>Paractinoplanes</taxon>
    </lineage>
</organism>
<gene>
    <name evidence="4" type="ORF">ACFY35_10375</name>
</gene>
<proteinExistence type="predicted"/>
<dbReference type="PROSITE" id="PS51186">
    <property type="entry name" value="GNAT"/>
    <property type="match status" value="1"/>
</dbReference>
<feature type="domain" description="N-acetyltransferase" evidence="3">
    <location>
        <begin position="30"/>
        <end position="206"/>
    </location>
</feature>
<dbReference type="Proteomes" id="UP001602245">
    <property type="component" value="Unassembled WGS sequence"/>
</dbReference>
<keyword evidence="4" id="KW-0689">Ribosomal protein</keyword>
<dbReference type="PANTHER" id="PTHR43877:SF1">
    <property type="entry name" value="ACETYLTRANSFERASE"/>
    <property type="match status" value="1"/>
</dbReference>
<dbReference type="InterPro" id="IPR050832">
    <property type="entry name" value="Bact_Acetyltransf"/>
</dbReference>
<accession>A0ABW6W950</accession>
<dbReference type="GO" id="GO:0005840">
    <property type="term" value="C:ribosome"/>
    <property type="evidence" value="ECO:0007669"/>
    <property type="project" value="UniProtKB-KW"/>
</dbReference>
<dbReference type="RefSeq" id="WP_245577678.1">
    <property type="nucleotide sequence ID" value="NZ_JBIAZU010000002.1"/>
</dbReference>
<dbReference type="PANTHER" id="PTHR43877">
    <property type="entry name" value="AMINOALKYLPHOSPHONATE N-ACETYLTRANSFERASE-RELATED-RELATED"/>
    <property type="match status" value="1"/>
</dbReference>
<reference evidence="4 5" key="1">
    <citation type="submission" date="2024-10" db="EMBL/GenBank/DDBJ databases">
        <title>The Natural Products Discovery Center: Release of the First 8490 Sequenced Strains for Exploring Actinobacteria Biosynthetic Diversity.</title>
        <authorList>
            <person name="Kalkreuter E."/>
            <person name="Kautsar S.A."/>
            <person name="Yang D."/>
            <person name="Bader C.D."/>
            <person name="Teijaro C.N."/>
            <person name="Fluegel L."/>
            <person name="Davis C.M."/>
            <person name="Simpson J.R."/>
            <person name="Lauterbach L."/>
            <person name="Steele A.D."/>
            <person name="Gui C."/>
            <person name="Meng S."/>
            <person name="Li G."/>
            <person name="Viehrig K."/>
            <person name="Ye F."/>
            <person name="Su P."/>
            <person name="Kiefer A.F."/>
            <person name="Nichols A."/>
            <person name="Cepeda A.J."/>
            <person name="Yan W."/>
            <person name="Fan B."/>
            <person name="Jiang Y."/>
            <person name="Adhikari A."/>
            <person name="Zheng C.-J."/>
            <person name="Schuster L."/>
            <person name="Cowan T.M."/>
            <person name="Smanski M.J."/>
            <person name="Chevrette M.G."/>
            <person name="De Carvalho L.P.S."/>
            <person name="Shen B."/>
        </authorList>
    </citation>
    <scope>NUCLEOTIDE SEQUENCE [LARGE SCALE GENOMIC DNA]</scope>
    <source>
        <strain evidence="4 5">NPDC000087</strain>
    </source>
</reference>
<protein>
    <submittedName>
        <fullName evidence="4">GNAT family N-acetyltransferase</fullName>
        <ecNumber evidence="4">2.3.-.-</ecNumber>
    </submittedName>
</protein>
<evidence type="ECO:0000256" key="1">
    <source>
        <dbReference type="ARBA" id="ARBA00022679"/>
    </source>
</evidence>
<dbReference type="CDD" id="cd04301">
    <property type="entry name" value="NAT_SF"/>
    <property type="match status" value="1"/>
</dbReference>
<dbReference type="InterPro" id="IPR016181">
    <property type="entry name" value="Acyl_CoA_acyltransferase"/>
</dbReference>
<keyword evidence="4" id="KW-0687">Ribonucleoprotein</keyword>
<dbReference type="InterPro" id="IPR000182">
    <property type="entry name" value="GNAT_dom"/>
</dbReference>
<sequence length="206" mass="22141">MTTWPGTLVPGKPRAEERTVPESFVAFSPVVFSPAGPGDADRVAGLHADSWRRHYRGAYADAYLDGDLLTERRAVWSSRLASPAGTRTIVAERDGHLAGFVHVVLDDDLRWGSLVDNLHVAHSGHRTGIGTQLMAHAARATLADARSPALYLWVLEQNTRAQAFYLAAGGTKVETGIAAAPQGDPALLNGTPGKFRIAWPDATRLL</sequence>
<name>A0ABW6W950_9ACTN</name>
<evidence type="ECO:0000259" key="3">
    <source>
        <dbReference type="PROSITE" id="PS51186"/>
    </source>
</evidence>
<dbReference type="EMBL" id="JBIAZU010000002">
    <property type="protein sequence ID" value="MFF5289837.1"/>
    <property type="molecule type" value="Genomic_DNA"/>
</dbReference>
<keyword evidence="5" id="KW-1185">Reference proteome</keyword>
<dbReference type="SUPFAM" id="SSF55729">
    <property type="entry name" value="Acyl-CoA N-acyltransferases (Nat)"/>
    <property type="match status" value="1"/>
</dbReference>
<dbReference type="Pfam" id="PF00583">
    <property type="entry name" value="Acetyltransf_1"/>
    <property type="match status" value="1"/>
</dbReference>
<evidence type="ECO:0000256" key="2">
    <source>
        <dbReference type="ARBA" id="ARBA00023315"/>
    </source>
</evidence>
<keyword evidence="1 4" id="KW-0808">Transferase</keyword>
<evidence type="ECO:0000313" key="4">
    <source>
        <dbReference type="EMBL" id="MFF5289837.1"/>
    </source>
</evidence>
<evidence type="ECO:0000313" key="5">
    <source>
        <dbReference type="Proteomes" id="UP001602245"/>
    </source>
</evidence>
<keyword evidence="2 4" id="KW-0012">Acyltransferase</keyword>
<dbReference type="Gene3D" id="3.40.630.30">
    <property type="match status" value="1"/>
</dbReference>
<dbReference type="EC" id="2.3.-.-" evidence="4"/>